<proteinExistence type="predicted"/>
<evidence type="ECO:0000313" key="2">
    <source>
        <dbReference type="Proteomes" id="UP000805193"/>
    </source>
</evidence>
<gene>
    <name evidence="1" type="ORF">HPB47_002497</name>
</gene>
<reference evidence="1 2" key="1">
    <citation type="journal article" date="2020" name="Cell">
        <title>Large-Scale Comparative Analyses of Tick Genomes Elucidate Their Genetic Diversity and Vector Capacities.</title>
        <authorList>
            <consortium name="Tick Genome and Microbiome Consortium (TIGMIC)"/>
            <person name="Jia N."/>
            <person name="Wang J."/>
            <person name="Shi W."/>
            <person name="Du L."/>
            <person name="Sun Y."/>
            <person name="Zhan W."/>
            <person name="Jiang J.F."/>
            <person name="Wang Q."/>
            <person name="Zhang B."/>
            <person name="Ji P."/>
            <person name="Bell-Sakyi L."/>
            <person name="Cui X.M."/>
            <person name="Yuan T.T."/>
            <person name="Jiang B.G."/>
            <person name="Yang W.F."/>
            <person name="Lam T.T."/>
            <person name="Chang Q.C."/>
            <person name="Ding S.J."/>
            <person name="Wang X.J."/>
            <person name="Zhu J.G."/>
            <person name="Ruan X.D."/>
            <person name="Zhao L."/>
            <person name="Wei J.T."/>
            <person name="Ye R.Z."/>
            <person name="Que T.C."/>
            <person name="Du C.H."/>
            <person name="Zhou Y.H."/>
            <person name="Cheng J.X."/>
            <person name="Dai P.F."/>
            <person name="Guo W.B."/>
            <person name="Han X.H."/>
            <person name="Huang E.J."/>
            <person name="Li L.F."/>
            <person name="Wei W."/>
            <person name="Gao Y.C."/>
            <person name="Liu J.Z."/>
            <person name="Shao H.Z."/>
            <person name="Wang X."/>
            <person name="Wang C.C."/>
            <person name="Yang T.C."/>
            <person name="Huo Q.B."/>
            <person name="Li W."/>
            <person name="Chen H.Y."/>
            <person name="Chen S.E."/>
            <person name="Zhou L.G."/>
            <person name="Ni X.B."/>
            <person name="Tian J.H."/>
            <person name="Sheng Y."/>
            <person name="Liu T."/>
            <person name="Pan Y.S."/>
            <person name="Xia L.Y."/>
            <person name="Li J."/>
            <person name="Zhao F."/>
            <person name="Cao W.C."/>
        </authorList>
    </citation>
    <scope>NUCLEOTIDE SEQUENCE [LARGE SCALE GENOMIC DNA]</scope>
    <source>
        <strain evidence="1">Iper-2018</strain>
    </source>
</reference>
<keyword evidence="2" id="KW-1185">Reference proteome</keyword>
<organism evidence="1 2">
    <name type="scientific">Ixodes persulcatus</name>
    <name type="common">Taiga tick</name>
    <dbReference type="NCBI Taxonomy" id="34615"/>
    <lineage>
        <taxon>Eukaryota</taxon>
        <taxon>Metazoa</taxon>
        <taxon>Ecdysozoa</taxon>
        <taxon>Arthropoda</taxon>
        <taxon>Chelicerata</taxon>
        <taxon>Arachnida</taxon>
        <taxon>Acari</taxon>
        <taxon>Parasitiformes</taxon>
        <taxon>Ixodida</taxon>
        <taxon>Ixodoidea</taxon>
        <taxon>Ixodidae</taxon>
        <taxon>Ixodinae</taxon>
        <taxon>Ixodes</taxon>
    </lineage>
</organism>
<protein>
    <submittedName>
        <fullName evidence="1">Uncharacterized protein</fullName>
    </submittedName>
</protein>
<comment type="caution">
    <text evidence="1">The sequence shown here is derived from an EMBL/GenBank/DDBJ whole genome shotgun (WGS) entry which is preliminary data.</text>
</comment>
<evidence type="ECO:0000313" key="1">
    <source>
        <dbReference type="EMBL" id="KAG0421619.1"/>
    </source>
</evidence>
<dbReference type="Proteomes" id="UP000805193">
    <property type="component" value="Unassembled WGS sequence"/>
</dbReference>
<name>A0AC60PMA6_IXOPE</name>
<sequence length="89" mass="8924">MENTSLQVRSQGAAIFLSGASRPRAGSAGRAEVPAGSMLLSGSRPGACSESPGSRPGPSLGSHGVSARSGTGHRTHIRRTGQAACQELP</sequence>
<accession>A0AC60PMA6</accession>
<dbReference type="EMBL" id="JABSTQ010010343">
    <property type="protein sequence ID" value="KAG0421619.1"/>
    <property type="molecule type" value="Genomic_DNA"/>
</dbReference>